<dbReference type="STRING" id="1111728.GCA_000427805_04042"/>
<comment type="caution">
    <text evidence="2">The sequence shown here is derived from an EMBL/GenBank/DDBJ whole genome shotgun (WGS) entry which is preliminary data.</text>
</comment>
<dbReference type="EMBL" id="PDDX01000001">
    <property type="protein sequence ID" value="PHI30059.1"/>
    <property type="molecule type" value="Genomic_DNA"/>
</dbReference>
<evidence type="ECO:0000313" key="2">
    <source>
        <dbReference type="EMBL" id="PHI30059.1"/>
    </source>
</evidence>
<dbReference type="OrthoDB" id="5932567at2"/>
<feature type="signal peptide" evidence="1">
    <location>
        <begin position="1"/>
        <end position="18"/>
    </location>
</feature>
<gene>
    <name evidence="2" type="ORF">CRN84_12260</name>
</gene>
<feature type="chain" id="PRO_5013401585" description="Lipoprotein" evidence="1">
    <location>
        <begin position="19"/>
        <end position="356"/>
    </location>
</feature>
<keyword evidence="3" id="KW-1185">Reference proteome</keyword>
<accession>A0A2C6CTT6</accession>
<dbReference type="AlphaFoldDB" id="A0A2C6CTT6"/>
<keyword evidence="1" id="KW-0732">Signal</keyword>
<proteinExistence type="predicted"/>
<evidence type="ECO:0000313" key="3">
    <source>
        <dbReference type="Proteomes" id="UP000224974"/>
    </source>
</evidence>
<dbReference type="PROSITE" id="PS51257">
    <property type="entry name" value="PROKAR_LIPOPROTEIN"/>
    <property type="match status" value="1"/>
</dbReference>
<dbReference type="Proteomes" id="UP000224974">
    <property type="component" value="Unassembled WGS sequence"/>
</dbReference>
<evidence type="ECO:0000256" key="1">
    <source>
        <dbReference type="SAM" id="SignalP"/>
    </source>
</evidence>
<protein>
    <recommendedName>
        <fullName evidence="4">Lipoprotein</fullName>
    </recommendedName>
</protein>
<reference evidence="3" key="1">
    <citation type="submission" date="2017-09" db="EMBL/GenBank/DDBJ databases">
        <title>FDA dAtabase for Regulatory Grade micrObial Sequences (FDA-ARGOS): Supporting development and validation of Infectious Disease Dx tests.</title>
        <authorList>
            <person name="Minogue T."/>
            <person name="Wolcott M."/>
            <person name="Wasieloski L."/>
            <person name="Aguilar W."/>
            <person name="Moore D."/>
            <person name="Tallon L."/>
            <person name="Sadzewicz L."/>
            <person name="Ott S."/>
            <person name="Zhao X."/>
            <person name="Nagaraj S."/>
            <person name="Vavikolanu K."/>
            <person name="Aluvathingal J."/>
            <person name="Nadendla S."/>
            <person name="Sichtig H."/>
        </authorList>
    </citation>
    <scope>NUCLEOTIDE SEQUENCE [LARGE SCALE GENOMIC DNA]</scope>
    <source>
        <strain evidence="3">FDAARGOS_387</strain>
    </source>
</reference>
<sequence>MRINLKWGWSLSALLLLAACDGQQDNVTVVRSQPLSPASAPSGQANTKTMTLGEALDKRPACDRTVWLQTNNLEQTGGQPATVEYQCDLSTAQIQVLFSAQWTAWVERHQRRLADSEKLKTAALDKKNSQQTEQALSTARWLFDQLQASGDLARYRSLVTGSPVQHLRLDGVNAFFASPEGLSYLATTLKTKKKIAVAQAALKAVTQTVTSTGLATDTKTTDVCQAPALFVLAVVLTPEEIDEALSECDAAVAQRYQTDIDVAEGKAKAARTMLETLNAPVTVEGAKEVITWTVSQSGVPQLSTHVFELTVNAGGTVRQVTKTLGIDDSEMSGVLNGSINSTHQNALISAMSDLVR</sequence>
<dbReference type="RefSeq" id="WP_029095901.1">
    <property type="nucleotide sequence ID" value="NZ_PDDX01000001.1"/>
</dbReference>
<name>A0A2C6CTT6_9GAMM</name>
<evidence type="ECO:0008006" key="4">
    <source>
        <dbReference type="Google" id="ProtNLM"/>
    </source>
</evidence>
<organism evidence="2 3">
    <name type="scientific">Budvicia aquatica</name>
    <dbReference type="NCBI Taxonomy" id="82979"/>
    <lineage>
        <taxon>Bacteria</taxon>
        <taxon>Pseudomonadati</taxon>
        <taxon>Pseudomonadota</taxon>
        <taxon>Gammaproteobacteria</taxon>
        <taxon>Enterobacterales</taxon>
        <taxon>Budviciaceae</taxon>
        <taxon>Budvicia</taxon>
    </lineage>
</organism>